<dbReference type="Proteomes" id="UP000789920">
    <property type="component" value="Unassembled WGS sequence"/>
</dbReference>
<reference evidence="1" key="1">
    <citation type="submission" date="2021-06" db="EMBL/GenBank/DDBJ databases">
        <authorList>
            <person name="Kallberg Y."/>
            <person name="Tangrot J."/>
            <person name="Rosling A."/>
        </authorList>
    </citation>
    <scope>NUCLEOTIDE SEQUENCE</scope>
    <source>
        <strain evidence="1">MA461A</strain>
    </source>
</reference>
<evidence type="ECO:0000313" key="2">
    <source>
        <dbReference type="Proteomes" id="UP000789920"/>
    </source>
</evidence>
<sequence>TFESTLPTTKEENQEIIENYIQTSKYKIFTSYEKFKDYLLEEEIISLGYTDYSNNQ</sequence>
<feature type="non-terminal residue" evidence="1">
    <location>
        <position position="1"/>
    </location>
</feature>
<name>A0ACA9SWH6_9GLOM</name>
<comment type="caution">
    <text evidence="1">The sequence shown here is derived from an EMBL/GenBank/DDBJ whole genome shotgun (WGS) entry which is preliminary data.</text>
</comment>
<keyword evidence="2" id="KW-1185">Reference proteome</keyword>
<proteinExistence type="predicted"/>
<evidence type="ECO:0000313" key="1">
    <source>
        <dbReference type="EMBL" id="CAG8850388.1"/>
    </source>
</evidence>
<organism evidence="1 2">
    <name type="scientific">Racocetra persica</name>
    <dbReference type="NCBI Taxonomy" id="160502"/>
    <lineage>
        <taxon>Eukaryota</taxon>
        <taxon>Fungi</taxon>
        <taxon>Fungi incertae sedis</taxon>
        <taxon>Mucoromycota</taxon>
        <taxon>Glomeromycotina</taxon>
        <taxon>Glomeromycetes</taxon>
        <taxon>Diversisporales</taxon>
        <taxon>Gigasporaceae</taxon>
        <taxon>Racocetra</taxon>
    </lineage>
</organism>
<gene>
    <name evidence="1" type="ORF">RPERSI_LOCUS36068</name>
</gene>
<accession>A0ACA9SWH6</accession>
<dbReference type="EMBL" id="CAJVQC010170502">
    <property type="protein sequence ID" value="CAG8850388.1"/>
    <property type="molecule type" value="Genomic_DNA"/>
</dbReference>
<protein>
    <submittedName>
        <fullName evidence="1">36514_t:CDS:1</fullName>
    </submittedName>
</protein>